<dbReference type="GO" id="GO:0005762">
    <property type="term" value="C:mitochondrial large ribosomal subunit"/>
    <property type="evidence" value="ECO:0007669"/>
    <property type="project" value="TreeGrafter"/>
</dbReference>
<dbReference type="GO" id="GO:0032543">
    <property type="term" value="P:mitochondrial translation"/>
    <property type="evidence" value="ECO:0007669"/>
    <property type="project" value="InterPro"/>
</dbReference>
<protein>
    <recommendedName>
        <fullName evidence="6">Large ribosomal subunit protein mL43</fullName>
    </recommendedName>
</protein>
<dbReference type="eggNOG" id="KOG3445">
    <property type="taxonomic scope" value="Eukaryota"/>
</dbReference>
<dbReference type="OrthoDB" id="88at2759"/>
<name>T1K0X5_TETUR</name>
<evidence type="ECO:0000256" key="2">
    <source>
        <dbReference type="ARBA" id="ARBA00006073"/>
    </source>
</evidence>
<dbReference type="Pfam" id="PF05047">
    <property type="entry name" value="L51_S25_CI-B8"/>
    <property type="match status" value="1"/>
</dbReference>
<comment type="subcellular location">
    <subcellularLocation>
        <location evidence="1">Mitochondrion</location>
    </subcellularLocation>
</comment>
<dbReference type="InterPro" id="IPR039927">
    <property type="entry name" value="Ribosomal_mL43"/>
</dbReference>
<feature type="domain" description="Ribosomal protein/NADH dehydrogenase" evidence="7">
    <location>
        <begin position="57"/>
        <end position="130"/>
    </location>
</feature>
<evidence type="ECO:0000256" key="4">
    <source>
        <dbReference type="ARBA" id="ARBA00023128"/>
    </source>
</evidence>
<dbReference type="HOGENOM" id="CLU_117700_0_1_1"/>
<dbReference type="GO" id="GO:0003735">
    <property type="term" value="F:structural constituent of ribosome"/>
    <property type="evidence" value="ECO:0007669"/>
    <property type="project" value="InterPro"/>
</dbReference>
<reference evidence="9" key="1">
    <citation type="submission" date="2011-08" db="EMBL/GenBank/DDBJ databases">
        <authorList>
            <person name="Rombauts S."/>
        </authorList>
    </citation>
    <scope>NUCLEOTIDE SEQUENCE</scope>
    <source>
        <strain evidence="9">London</strain>
    </source>
</reference>
<dbReference type="Gene3D" id="3.40.30.10">
    <property type="entry name" value="Glutaredoxin"/>
    <property type="match status" value="1"/>
</dbReference>
<dbReference type="SUPFAM" id="SSF52833">
    <property type="entry name" value="Thioredoxin-like"/>
    <property type="match status" value="1"/>
</dbReference>
<reference evidence="8" key="2">
    <citation type="submission" date="2015-06" db="UniProtKB">
        <authorList>
            <consortium name="EnsemblMetazoa"/>
        </authorList>
    </citation>
    <scope>IDENTIFICATION</scope>
</reference>
<keyword evidence="3" id="KW-0689">Ribosomal protein</keyword>
<dbReference type="PANTHER" id="PTHR21396:SF2">
    <property type="entry name" value="LARGE RIBOSOMAL SUBUNIT PROTEIN ML43"/>
    <property type="match status" value="1"/>
</dbReference>
<dbReference type="InterPro" id="IPR036249">
    <property type="entry name" value="Thioredoxin-like_sf"/>
</dbReference>
<dbReference type="STRING" id="32264.T1K0X5"/>
<accession>T1K0X5</accession>
<keyword evidence="9" id="KW-1185">Reference proteome</keyword>
<dbReference type="AlphaFoldDB" id="T1K0X5"/>
<evidence type="ECO:0000256" key="5">
    <source>
        <dbReference type="ARBA" id="ARBA00023274"/>
    </source>
</evidence>
<evidence type="ECO:0000256" key="6">
    <source>
        <dbReference type="ARBA" id="ARBA00035188"/>
    </source>
</evidence>
<evidence type="ECO:0000259" key="7">
    <source>
        <dbReference type="SMART" id="SM00916"/>
    </source>
</evidence>
<dbReference type="InterPro" id="IPR007741">
    <property type="entry name" value="Ribosomal_mL43/mS25/NADH_DH"/>
</dbReference>
<keyword evidence="4" id="KW-0496">Mitochondrion</keyword>
<evidence type="ECO:0000256" key="3">
    <source>
        <dbReference type="ARBA" id="ARBA00022980"/>
    </source>
</evidence>
<keyword evidence="5" id="KW-0687">Ribonucleoprotein</keyword>
<gene>
    <name evidence="8" type="primary">107371976</name>
</gene>
<comment type="similarity">
    <text evidence="2">Belongs to the mitochondrion-specific ribosomal protein mL43 family.</text>
</comment>
<organism evidence="8 9">
    <name type="scientific">Tetranychus urticae</name>
    <name type="common">Two-spotted spider mite</name>
    <dbReference type="NCBI Taxonomy" id="32264"/>
    <lineage>
        <taxon>Eukaryota</taxon>
        <taxon>Metazoa</taxon>
        <taxon>Ecdysozoa</taxon>
        <taxon>Arthropoda</taxon>
        <taxon>Chelicerata</taxon>
        <taxon>Arachnida</taxon>
        <taxon>Acari</taxon>
        <taxon>Acariformes</taxon>
        <taxon>Trombidiformes</taxon>
        <taxon>Prostigmata</taxon>
        <taxon>Eleutherengona</taxon>
        <taxon>Raphignathae</taxon>
        <taxon>Tetranychoidea</taxon>
        <taxon>Tetranychidae</taxon>
        <taxon>Tetranychus</taxon>
    </lineage>
</organism>
<sequence>MRGKYKLPNHYIHPKYCDLWSFGNESVQLNGHIENAPYQGFGRYVCQLQRVTLKFCKWGIGSKGTRDYIETELVDYCRTNPGVVVYLKPRRHKAPVMVCEYLNGSYHWMALHGMSSEHIKLWVDFHTKRSGEPIRKFVKDVRTAWPSIQGAWNPFLNTPSEINVTPLPNEERGKHIPLKISATEQLLRMQAEGKLQNILFGNDE</sequence>
<dbReference type="EMBL" id="CAEY01001145">
    <property type="status" value="NOT_ANNOTATED_CDS"/>
    <property type="molecule type" value="Genomic_DNA"/>
</dbReference>
<dbReference type="KEGG" id="tut:107371976"/>
<evidence type="ECO:0000256" key="1">
    <source>
        <dbReference type="ARBA" id="ARBA00004173"/>
    </source>
</evidence>
<proteinExistence type="inferred from homology"/>
<evidence type="ECO:0000313" key="9">
    <source>
        <dbReference type="Proteomes" id="UP000015104"/>
    </source>
</evidence>
<evidence type="ECO:0000313" key="8">
    <source>
        <dbReference type="EnsemblMetazoa" id="tetur03g09420.1"/>
    </source>
</evidence>
<dbReference type="Proteomes" id="UP000015104">
    <property type="component" value="Unassembled WGS sequence"/>
</dbReference>
<dbReference type="SMART" id="SM00916">
    <property type="entry name" value="L51_S25_CI-B8"/>
    <property type="match status" value="1"/>
</dbReference>
<dbReference type="EnsemblMetazoa" id="tetur03g09420.1">
    <property type="protein sequence ID" value="tetur03g09420.1"/>
    <property type="gene ID" value="tetur03g09420"/>
</dbReference>
<dbReference type="PANTHER" id="PTHR21396">
    <property type="entry name" value="39S RIBOSOMAL PROTEIN L43"/>
    <property type="match status" value="1"/>
</dbReference>
<dbReference type="OMA" id="IKWMELL"/>